<name>A0ABW9KNY6_9BACT</name>
<dbReference type="SUPFAM" id="SSF53756">
    <property type="entry name" value="UDP-Glycosyltransferase/glycogen phosphorylase"/>
    <property type="match status" value="1"/>
</dbReference>
<protein>
    <submittedName>
        <fullName evidence="2">Glycosyltransferase</fullName>
        <ecNumber evidence="2">2.4.-.-</ecNumber>
    </submittedName>
</protein>
<gene>
    <name evidence="2" type="ORF">ACK2TP_15870</name>
</gene>
<feature type="domain" description="Spore protein YkvP/CgeB glycosyl transferase-like" evidence="1">
    <location>
        <begin position="217"/>
        <end position="360"/>
    </location>
</feature>
<dbReference type="Gene3D" id="3.40.50.2000">
    <property type="entry name" value="Glycogen Phosphorylase B"/>
    <property type="match status" value="1"/>
</dbReference>
<keyword evidence="3" id="KW-1185">Reference proteome</keyword>
<dbReference type="Proteomes" id="UP001634747">
    <property type="component" value="Unassembled WGS sequence"/>
</dbReference>
<dbReference type="EC" id="2.4.-.-" evidence="2"/>
<keyword evidence="2" id="KW-0328">Glycosyltransferase</keyword>
<evidence type="ECO:0000313" key="2">
    <source>
        <dbReference type="EMBL" id="MFN2977248.1"/>
    </source>
</evidence>
<reference evidence="2 3" key="1">
    <citation type="submission" date="2024-12" db="EMBL/GenBank/DDBJ databases">
        <authorList>
            <person name="Lee Y."/>
        </authorList>
    </citation>
    <scope>NUCLEOTIDE SEQUENCE [LARGE SCALE GENOMIC DNA]</scope>
    <source>
        <strain evidence="2 3">03SUJ4</strain>
    </source>
</reference>
<evidence type="ECO:0000313" key="3">
    <source>
        <dbReference type="Proteomes" id="UP001634747"/>
    </source>
</evidence>
<dbReference type="RefSeq" id="WP_263414582.1">
    <property type="nucleotide sequence ID" value="NZ_BAABBH010000001.1"/>
</dbReference>
<keyword evidence="2" id="KW-0808">Transferase</keyword>
<dbReference type="GO" id="GO:0016757">
    <property type="term" value="F:glycosyltransferase activity"/>
    <property type="evidence" value="ECO:0007669"/>
    <property type="project" value="UniProtKB-KW"/>
</dbReference>
<sequence>MKIFAFGSSLVSSYWNGAATYYRGCYKYLARLGYEVTFAEPDAYGRQTHKDDVDLSFANLVTYKPVGSEGDFGHGPDYDHLPTLHEVFEEARKADVVVKHSGIGVDDALTESLILEAQPHALAIYWDVDSPATLARMDADPNDSFRAVVPRLDAIFSYGGGPVCREGFERYGVQHYIQAYNGLDPETHYPVAPDPKYACDLAFLGNRLPDREARVEELFLRAAELAPDQTFLLGGEGWGDKPMPPNVKYIGHVPTAQHNVLNCSARTVLNINRASMANSGFSPPTRVFEAAGAAACMLCDDWPGLDDCFQPDTEILVVRNAEDVVRHLHTHDAAATKRIGQAFLQRALRDHTYAQRAAQADDAIRFLRGKR</sequence>
<dbReference type="InterPro" id="IPR055259">
    <property type="entry name" value="YkvP/CgeB_Glyco_trans-like"/>
</dbReference>
<comment type="caution">
    <text evidence="2">The sequence shown here is derived from an EMBL/GenBank/DDBJ whole genome shotgun (WGS) entry which is preliminary data.</text>
</comment>
<dbReference type="Pfam" id="PF13524">
    <property type="entry name" value="Glyco_trans_1_2"/>
    <property type="match status" value="1"/>
</dbReference>
<accession>A0ABW9KNY6</accession>
<evidence type="ECO:0000259" key="1">
    <source>
        <dbReference type="Pfam" id="PF13524"/>
    </source>
</evidence>
<proteinExistence type="predicted"/>
<dbReference type="EMBL" id="JBJYXY010000001">
    <property type="protein sequence ID" value="MFN2977248.1"/>
    <property type="molecule type" value="Genomic_DNA"/>
</dbReference>
<organism evidence="2 3">
    <name type="scientific">Terriglobus aquaticus</name>
    <dbReference type="NCBI Taxonomy" id="940139"/>
    <lineage>
        <taxon>Bacteria</taxon>
        <taxon>Pseudomonadati</taxon>
        <taxon>Acidobacteriota</taxon>
        <taxon>Terriglobia</taxon>
        <taxon>Terriglobales</taxon>
        <taxon>Acidobacteriaceae</taxon>
        <taxon>Terriglobus</taxon>
    </lineage>
</organism>